<dbReference type="PANTHER" id="PTHR23085">
    <property type="entry name" value="GH28348P"/>
    <property type="match status" value="1"/>
</dbReference>
<evidence type="ECO:0000256" key="9">
    <source>
        <dbReference type="ARBA" id="ARBA00022989"/>
    </source>
</evidence>
<evidence type="ECO:0000256" key="5">
    <source>
        <dbReference type="ARBA" id="ARBA00022475"/>
    </source>
</evidence>
<dbReference type="GO" id="GO:0005886">
    <property type="term" value="C:plasma membrane"/>
    <property type="evidence" value="ECO:0007669"/>
    <property type="project" value="UniProtKB-SubCell"/>
</dbReference>
<keyword evidence="5" id="KW-1003">Cell membrane</keyword>
<gene>
    <name evidence="12" type="ORF">BEMITA_LOCUS273</name>
</gene>
<name>A0A9P0EYD8_BEMTA</name>
<comment type="similarity">
    <text evidence="4">Belongs to the junctophilin family.</text>
</comment>
<dbReference type="GO" id="GO:0030314">
    <property type="term" value="C:junctional membrane complex"/>
    <property type="evidence" value="ECO:0007669"/>
    <property type="project" value="InterPro"/>
</dbReference>
<keyword evidence="13" id="KW-1185">Reference proteome</keyword>
<evidence type="ECO:0000256" key="10">
    <source>
        <dbReference type="ARBA" id="ARBA00023136"/>
    </source>
</evidence>
<organism evidence="12 13">
    <name type="scientific">Bemisia tabaci</name>
    <name type="common">Sweetpotato whitefly</name>
    <name type="synonym">Aleurodes tabaci</name>
    <dbReference type="NCBI Taxonomy" id="7038"/>
    <lineage>
        <taxon>Eukaryota</taxon>
        <taxon>Metazoa</taxon>
        <taxon>Ecdysozoa</taxon>
        <taxon>Arthropoda</taxon>
        <taxon>Hexapoda</taxon>
        <taxon>Insecta</taxon>
        <taxon>Pterygota</taxon>
        <taxon>Neoptera</taxon>
        <taxon>Paraneoptera</taxon>
        <taxon>Hemiptera</taxon>
        <taxon>Sternorrhyncha</taxon>
        <taxon>Aleyrodoidea</taxon>
        <taxon>Aleyrodidae</taxon>
        <taxon>Aleyrodinae</taxon>
        <taxon>Bemisia</taxon>
    </lineage>
</organism>
<dbReference type="SUPFAM" id="SSF82185">
    <property type="entry name" value="Histone H3 K4-specific methyltransferase SET7/9 N-terminal domain"/>
    <property type="match status" value="1"/>
</dbReference>
<reference evidence="12" key="1">
    <citation type="submission" date="2021-12" db="EMBL/GenBank/DDBJ databases">
        <authorList>
            <person name="King R."/>
        </authorList>
    </citation>
    <scope>NUCLEOTIDE SEQUENCE</scope>
</reference>
<proteinExistence type="inferred from homology"/>
<evidence type="ECO:0000256" key="11">
    <source>
        <dbReference type="SAM" id="MobiDB-lite"/>
    </source>
</evidence>
<comment type="subcellular location">
    <subcellularLocation>
        <location evidence="3">Cell membrane</location>
    </subcellularLocation>
    <subcellularLocation>
        <location evidence="2">Endomembrane system</location>
        <topology evidence="2">Peripheral membrane protein</topology>
    </subcellularLocation>
    <subcellularLocation>
        <location evidence="1">Endoplasmic reticulum membrane</location>
        <topology evidence="1">Single-pass type IV membrane protein</topology>
    </subcellularLocation>
</comment>
<dbReference type="EMBL" id="OU963862">
    <property type="protein sequence ID" value="CAH0380521.1"/>
    <property type="molecule type" value="Genomic_DNA"/>
</dbReference>
<evidence type="ECO:0008006" key="14">
    <source>
        <dbReference type="Google" id="ProtNLM"/>
    </source>
</evidence>
<dbReference type="Pfam" id="PF02493">
    <property type="entry name" value="MORN"/>
    <property type="match status" value="2"/>
</dbReference>
<evidence type="ECO:0000256" key="8">
    <source>
        <dbReference type="ARBA" id="ARBA00022824"/>
    </source>
</evidence>
<keyword evidence="10" id="KW-0472">Membrane</keyword>
<accession>A0A9P0EYD8</accession>
<dbReference type="Gene3D" id="2.20.110.10">
    <property type="entry name" value="Histone H3 K4-specific methyltransferase SET7/9 N-terminal domain"/>
    <property type="match status" value="1"/>
</dbReference>
<dbReference type="PANTHER" id="PTHR23085:SF16">
    <property type="entry name" value="GH28348P"/>
    <property type="match status" value="1"/>
</dbReference>
<evidence type="ECO:0000256" key="4">
    <source>
        <dbReference type="ARBA" id="ARBA00008599"/>
    </source>
</evidence>
<evidence type="ECO:0000313" key="12">
    <source>
        <dbReference type="EMBL" id="CAH0380521.1"/>
    </source>
</evidence>
<evidence type="ECO:0000256" key="1">
    <source>
        <dbReference type="ARBA" id="ARBA00004163"/>
    </source>
</evidence>
<sequence length="146" mass="15120">MQASAAEVGPPGGAGAGAGGGGGGGEAPATGATGTASGTRIHVNGGRFDFDDGGTYCGGWEDGKAHGHGVCTGPKGQGAYTGSWHYGFEVSGIYTWPRCGGVGHHEKDGQQTPTMWSRGKRPYVGGRKKKQQTHILLYRLYRHEMK</sequence>
<evidence type="ECO:0000313" key="13">
    <source>
        <dbReference type="Proteomes" id="UP001152759"/>
    </source>
</evidence>
<evidence type="ECO:0000256" key="7">
    <source>
        <dbReference type="ARBA" id="ARBA00022737"/>
    </source>
</evidence>
<dbReference type="AlphaFoldDB" id="A0A9P0EYD8"/>
<evidence type="ECO:0000256" key="6">
    <source>
        <dbReference type="ARBA" id="ARBA00022692"/>
    </source>
</evidence>
<evidence type="ECO:0000256" key="3">
    <source>
        <dbReference type="ARBA" id="ARBA00004236"/>
    </source>
</evidence>
<dbReference type="GO" id="GO:0005789">
    <property type="term" value="C:endoplasmic reticulum membrane"/>
    <property type="evidence" value="ECO:0007669"/>
    <property type="project" value="UniProtKB-SubCell"/>
</dbReference>
<dbReference type="FunFam" id="2.20.110.10:FF:000025">
    <property type="entry name" value="MORN repeat, putative"/>
    <property type="match status" value="1"/>
</dbReference>
<keyword evidence="6" id="KW-0812">Transmembrane</keyword>
<dbReference type="Proteomes" id="UP001152759">
    <property type="component" value="Chromosome 1"/>
</dbReference>
<feature type="compositionally biased region" description="Low complexity" evidence="11">
    <location>
        <begin position="27"/>
        <end position="38"/>
    </location>
</feature>
<feature type="region of interest" description="Disordered" evidence="11">
    <location>
        <begin position="105"/>
        <end position="125"/>
    </location>
</feature>
<keyword evidence="8" id="KW-0256">Endoplasmic reticulum</keyword>
<feature type="compositionally biased region" description="Gly residues" evidence="11">
    <location>
        <begin position="10"/>
        <end position="26"/>
    </location>
</feature>
<keyword evidence="7" id="KW-0677">Repeat</keyword>
<keyword evidence="9" id="KW-1133">Transmembrane helix</keyword>
<evidence type="ECO:0000256" key="2">
    <source>
        <dbReference type="ARBA" id="ARBA00004184"/>
    </source>
</evidence>
<protein>
    <recommendedName>
        <fullName evidence="14">Junctophilin-2</fullName>
    </recommendedName>
</protein>
<dbReference type="InterPro" id="IPR003409">
    <property type="entry name" value="MORN"/>
</dbReference>
<feature type="region of interest" description="Disordered" evidence="11">
    <location>
        <begin position="1"/>
        <end position="38"/>
    </location>
</feature>
<dbReference type="InterPro" id="IPR017191">
    <property type="entry name" value="Junctophilin"/>
</dbReference>